<evidence type="ECO:0000313" key="1">
    <source>
        <dbReference type="EMBL" id="QGY02933.1"/>
    </source>
</evidence>
<reference evidence="1 2" key="1">
    <citation type="journal article" date="2012" name="Genet. Mol. Biol.">
        <title>Analysis of 16S rRNA and mxaF genes revealing insights into Methylobacterium niche-specific plant association.</title>
        <authorList>
            <person name="Dourado M.N."/>
            <person name="Andreote F.D."/>
            <person name="Dini-Andreote F."/>
            <person name="Conti R."/>
            <person name="Araujo J.M."/>
            <person name="Araujo W.L."/>
        </authorList>
    </citation>
    <scope>NUCLEOTIDE SEQUENCE [LARGE SCALE GENOMIC DNA]</scope>
    <source>
        <strain evidence="1 2">SR1.6/6</strain>
    </source>
</reference>
<sequence length="75" mass="7902">MQLQSTLTCPHCGHQATETMPTDACQFFYECTGCGTLLRPNAGDCCVFCSFGDVPCPPIQEACESGQPATCCSGT</sequence>
<dbReference type="NCBIfam" id="NF041374">
    <property type="entry name" value="GDCCVxC"/>
    <property type="match status" value="1"/>
</dbReference>
<evidence type="ECO:0000313" key="2">
    <source>
        <dbReference type="Proteomes" id="UP000012488"/>
    </source>
</evidence>
<gene>
    <name evidence="1" type="ORF">MMSR116_14375</name>
</gene>
<accession>A0A6B9FK64</accession>
<reference evidence="1 2" key="2">
    <citation type="journal article" date="2013" name="Genome Announc.">
        <title>Draft Genome Sequence of Methylobacterium mesophilicum Strain SR1.6/6, Isolated from Citrus sinensis.</title>
        <authorList>
            <person name="Marinho Almeida D."/>
            <person name="Dini-Andreote F."/>
            <person name="Camargo Neves A.A."/>
            <person name="Juca Ramos R.T."/>
            <person name="Andreote F.D."/>
            <person name="Carneiro A.R."/>
            <person name="Oliveira de Souza Lima A."/>
            <person name="Caracciolo Gomes de Sa P.H."/>
            <person name="Ribeiro Barbosa M.S."/>
            <person name="Araujo W.L."/>
            <person name="Silva A."/>
        </authorList>
    </citation>
    <scope>NUCLEOTIDE SEQUENCE [LARGE SCALE GENOMIC DNA]</scope>
    <source>
        <strain evidence="1 2">SR1.6/6</strain>
    </source>
</reference>
<organism evidence="1 2">
    <name type="scientific">Methylobacterium mesophilicum SR1.6/6</name>
    <dbReference type="NCBI Taxonomy" id="908290"/>
    <lineage>
        <taxon>Bacteria</taxon>
        <taxon>Pseudomonadati</taxon>
        <taxon>Pseudomonadota</taxon>
        <taxon>Alphaproteobacteria</taxon>
        <taxon>Hyphomicrobiales</taxon>
        <taxon>Methylobacteriaceae</taxon>
        <taxon>Methylobacterium</taxon>
    </lineage>
</organism>
<proteinExistence type="predicted"/>
<dbReference type="AlphaFoldDB" id="A0A6B9FK64"/>
<dbReference type="InterPro" id="IPR047677">
    <property type="entry name" value="GDCCVxC"/>
</dbReference>
<protein>
    <submittedName>
        <fullName evidence="1">Uncharacterized protein</fullName>
    </submittedName>
</protein>
<dbReference type="KEGG" id="mmes:MMSR116_14375"/>
<dbReference type="EMBL" id="CP043538">
    <property type="protein sequence ID" value="QGY02933.1"/>
    <property type="molecule type" value="Genomic_DNA"/>
</dbReference>
<dbReference type="OrthoDB" id="332228at2"/>
<dbReference type="RefSeq" id="WP_083920177.1">
    <property type="nucleotide sequence ID" value="NZ_CP043538.1"/>
</dbReference>
<name>A0A6B9FK64_9HYPH</name>
<dbReference type="Proteomes" id="UP000012488">
    <property type="component" value="Chromosome"/>
</dbReference>